<evidence type="ECO:0000313" key="3">
    <source>
        <dbReference type="EMBL" id="AWM38558.1"/>
    </source>
</evidence>
<evidence type="ECO:0000256" key="2">
    <source>
        <dbReference type="SAM" id="SignalP"/>
    </source>
</evidence>
<proteinExistence type="predicted"/>
<feature type="signal peptide" evidence="2">
    <location>
        <begin position="1"/>
        <end position="25"/>
    </location>
</feature>
<organism evidence="3 4">
    <name type="scientific">Gemmata obscuriglobus</name>
    <dbReference type="NCBI Taxonomy" id="114"/>
    <lineage>
        <taxon>Bacteria</taxon>
        <taxon>Pseudomonadati</taxon>
        <taxon>Planctomycetota</taxon>
        <taxon>Planctomycetia</taxon>
        <taxon>Gemmatales</taxon>
        <taxon>Gemmataceae</taxon>
        <taxon>Gemmata</taxon>
    </lineage>
</organism>
<keyword evidence="2" id="KW-0732">Signal</keyword>
<evidence type="ECO:0000256" key="1">
    <source>
        <dbReference type="SAM" id="MobiDB-lite"/>
    </source>
</evidence>
<feature type="chain" id="PRO_5016292790" evidence="2">
    <location>
        <begin position="26"/>
        <end position="369"/>
    </location>
</feature>
<protein>
    <submittedName>
        <fullName evidence="3">Uncharacterized protein</fullName>
    </submittedName>
</protein>
<dbReference type="AlphaFoldDB" id="A0A2Z3GYN4"/>
<reference evidence="3 4" key="1">
    <citation type="submission" date="2018-01" db="EMBL/GenBank/DDBJ databases">
        <title>G. obscuriglobus.</title>
        <authorList>
            <person name="Franke J."/>
            <person name="Blomberg W."/>
            <person name="Selmecki A."/>
        </authorList>
    </citation>
    <scope>NUCLEOTIDE SEQUENCE [LARGE SCALE GENOMIC DNA]</scope>
    <source>
        <strain evidence="3 4">DSM 5831</strain>
    </source>
</reference>
<feature type="region of interest" description="Disordered" evidence="1">
    <location>
        <begin position="269"/>
        <end position="315"/>
    </location>
</feature>
<dbReference type="RefSeq" id="WP_010045436.1">
    <property type="nucleotide sequence ID" value="NZ_CP025958.1"/>
</dbReference>
<feature type="compositionally biased region" description="Gly residues" evidence="1">
    <location>
        <begin position="272"/>
        <end position="284"/>
    </location>
</feature>
<dbReference type="OrthoDB" id="276786at2"/>
<gene>
    <name evidence="3" type="ORF">C1280_17275</name>
</gene>
<accession>A0A2Z3GYN4</accession>
<feature type="compositionally biased region" description="Low complexity" evidence="1">
    <location>
        <begin position="287"/>
        <end position="302"/>
    </location>
</feature>
<dbReference type="EMBL" id="CP025958">
    <property type="protein sequence ID" value="AWM38558.1"/>
    <property type="molecule type" value="Genomic_DNA"/>
</dbReference>
<sequence length="369" mass="39804">MKIRKLFAAAAVSAGLAGTVTPAFAAEPSAKPTFGFSTLKATPAEAAKARAEAWLKAAGKFDEKAFNAVWENDKRTVLDRTADSLALGNAEVQQLLADARKSDAPAPAAVPAILKDEKQDPFFRANVSLAFAKAAAGKKVYEEAIDALKTVNPEVAVDPASFYFFKAVAHHATAMKTGDKEQATSAIVKLLDEVADAPDRYKILATLMFFDMQNWASDPKDLSNIERLMDNSGRRLDLARGGEKTQDIQKKIVFRLDEVIKELEAKAKGDGQCKGGNCPGGGDKPGSKPGNGNNLNPNQPAPDSTIMGGSGQGKVNEQELRKIAEQWGSLPAEKRAKVVQEITRDLPAKFEPMIKNYFESLDKVHGYKK</sequence>
<name>A0A2Z3GYN4_9BACT</name>
<keyword evidence="4" id="KW-1185">Reference proteome</keyword>
<evidence type="ECO:0000313" key="4">
    <source>
        <dbReference type="Proteomes" id="UP000245802"/>
    </source>
</evidence>
<dbReference type="Proteomes" id="UP000245802">
    <property type="component" value="Chromosome"/>
</dbReference>
<dbReference type="KEGG" id="gog:C1280_17275"/>